<evidence type="ECO:0000259" key="6">
    <source>
        <dbReference type="Pfam" id="PF02776"/>
    </source>
</evidence>
<keyword evidence="2 3" id="KW-0786">Thiamine pyrophosphate</keyword>
<dbReference type="EMBL" id="NFKK01000005">
    <property type="protein sequence ID" value="OUP53146.1"/>
    <property type="molecule type" value="Genomic_DNA"/>
</dbReference>
<dbReference type="InterPro" id="IPR029061">
    <property type="entry name" value="THDP-binding"/>
</dbReference>
<protein>
    <submittedName>
        <fullName evidence="7">3D-(3,5/4)-trihydroxycyclohexane-1,2-dione acylhydrolase (Decyclizing)</fullName>
    </submittedName>
</protein>
<gene>
    <name evidence="7" type="ORF">B5F17_06125</name>
</gene>
<accession>A0A1Y4L8T7</accession>
<dbReference type="Gene3D" id="3.40.50.970">
    <property type="match status" value="2"/>
</dbReference>
<dbReference type="GO" id="GO:0005948">
    <property type="term" value="C:acetolactate synthase complex"/>
    <property type="evidence" value="ECO:0007669"/>
    <property type="project" value="TreeGrafter"/>
</dbReference>
<dbReference type="Proteomes" id="UP000195897">
    <property type="component" value="Unassembled WGS sequence"/>
</dbReference>
<comment type="caution">
    <text evidence="7">The sequence shown here is derived from an EMBL/GenBank/DDBJ whole genome shotgun (WGS) entry which is preliminary data.</text>
</comment>
<comment type="similarity">
    <text evidence="1 3">Belongs to the TPP enzyme family.</text>
</comment>
<feature type="domain" description="Thiamine pyrophosphate enzyme N-terminal TPP-binding" evidence="6">
    <location>
        <begin position="31"/>
        <end position="130"/>
    </location>
</feature>
<dbReference type="CDD" id="cd07035">
    <property type="entry name" value="TPP_PYR_POX_like"/>
    <property type="match status" value="1"/>
</dbReference>
<evidence type="ECO:0000256" key="2">
    <source>
        <dbReference type="ARBA" id="ARBA00023052"/>
    </source>
</evidence>
<dbReference type="InterPro" id="IPR012001">
    <property type="entry name" value="Thiamin_PyroP_enz_TPP-bd_dom"/>
</dbReference>
<dbReference type="InterPro" id="IPR029035">
    <property type="entry name" value="DHS-like_NAD/FAD-binding_dom"/>
</dbReference>
<dbReference type="GO" id="GO:0016823">
    <property type="term" value="F:hydrolase activity, acting on acid carbon-carbon bonds, in ketonic substances"/>
    <property type="evidence" value="ECO:0007669"/>
    <property type="project" value="InterPro"/>
</dbReference>
<keyword evidence="7" id="KW-0378">Hydrolase</keyword>
<dbReference type="GO" id="GO:0009097">
    <property type="term" value="P:isoleucine biosynthetic process"/>
    <property type="evidence" value="ECO:0007669"/>
    <property type="project" value="TreeGrafter"/>
</dbReference>
<evidence type="ECO:0000313" key="8">
    <source>
        <dbReference type="Proteomes" id="UP000195897"/>
    </source>
</evidence>
<dbReference type="Pfam" id="PF00205">
    <property type="entry name" value="TPP_enzyme_M"/>
    <property type="match status" value="1"/>
</dbReference>
<dbReference type="PROSITE" id="PS00187">
    <property type="entry name" value="TPP_ENZYMES"/>
    <property type="match status" value="1"/>
</dbReference>
<dbReference type="Gene3D" id="3.40.50.1220">
    <property type="entry name" value="TPP-binding domain"/>
    <property type="match status" value="1"/>
</dbReference>
<dbReference type="SUPFAM" id="SSF52518">
    <property type="entry name" value="Thiamin diphosphate-binding fold (THDP-binding)"/>
    <property type="match status" value="2"/>
</dbReference>
<dbReference type="InterPro" id="IPR000399">
    <property type="entry name" value="TPP-bd_CS"/>
</dbReference>
<dbReference type="InterPro" id="IPR011766">
    <property type="entry name" value="TPP_enzyme_TPP-bd"/>
</dbReference>
<organism evidence="7 8">
    <name type="scientific">Butyricicoccus pullicaecorum</name>
    <dbReference type="NCBI Taxonomy" id="501571"/>
    <lineage>
        <taxon>Bacteria</taxon>
        <taxon>Bacillati</taxon>
        <taxon>Bacillota</taxon>
        <taxon>Clostridia</taxon>
        <taxon>Eubacteriales</taxon>
        <taxon>Butyricicoccaceae</taxon>
        <taxon>Butyricicoccus</taxon>
    </lineage>
</organism>
<evidence type="ECO:0000259" key="4">
    <source>
        <dbReference type="Pfam" id="PF00205"/>
    </source>
</evidence>
<dbReference type="GO" id="GO:0000287">
    <property type="term" value="F:magnesium ion binding"/>
    <property type="evidence" value="ECO:0007669"/>
    <property type="project" value="InterPro"/>
</dbReference>
<evidence type="ECO:0000259" key="5">
    <source>
        <dbReference type="Pfam" id="PF02775"/>
    </source>
</evidence>
<dbReference type="GO" id="GO:0050660">
    <property type="term" value="F:flavin adenine dinucleotide binding"/>
    <property type="evidence" value="ECO:0007669"/>
    <property type="project" value="TreeGrafter"/>
</dbReference>
<dbReference type="InterPro" id="IPR030817">
    <property type="entry name" value="Myo_inos_IolD"/>
</dbReference>
<dbReference type="PANTHER" id="PTHR18968">
    <property type="entry name" value="THIAMINE PYROPHOSPHATE ENZYMES"/>
    <property type="match status" value="1"/>
</dbReference>
<feature type="domain" description="Thiamine pyrophosphate enzyme TPP-binding" evidence="5">
    <location>
        <begin position="446"/>
        <end position="604"/>
    </location>
</feature>
<evidence type="ECO:0000256" key="1">
    <source>
        <dbReference type="ARBA" id="ARBA00007812"/>
    </source>
</evidence>
<evidence type="ECO:0000313" key="7">
    <source>
        <dbReference type="EMBL" id="OUP53146.1"/>
    </source>
</evidence>
<dbReference type="PANTHER" id="PTHR18968:SF9">
    <property type="entry name" value="3D-(3,5_4)-TRIHYDROXYCYCLOHEXANE-1,2-DIONE HYDROLASE"/>
    <property type="match status" value="1"/>
</dbReference>
<dbReference type="RefSeq" id="WP_087371912.1">
    <property type="nucleotide sequence ID" value="NZ_NFKK01000005.1"/>
</dbReference>
<dbReference type="Pfam" id="PF02776">
    <property type="entry name" value="TPP_enzyme_N"/>
    <property type="match status" value="1"/>
</dbReference>
<dbReference type="Pfam" id="PF02775">
    <property type="entry name" value="TPP_enzyme_C"/>
    <property type="match status" value="1"/>
</dbReference>
<proteinExistence type="inferred from homology"/>
<evidence type="ECO:0000256" key="3">
    <source>
        <dbReference type="RuleBase" id="RU362132"/>
    </source>
</evidence>
<dbReference type="GO" id="GO:0003984">
    <property type="term" value="F:acetolactate synthase activity"/>
    <property type="evidence" value="ECO:0007669"/>
    <property type="project" value="TreeGrafter"/>
</dbReference>
<dbReference type="InterPro" id="IPR045229">
    <property type="entry name" value="TPP_enz"/>
</dbReference>
<feature type="domain" description="Thiamine pyrophosphate enzyme central" evidence="4">
    <location>
        <begin position="219"/>
        <end position="354"/>
    </location>
</feature>
<dbReference type="GO" id="GO:0009099">
    <property type="term" value="P:L-valine biosynthetic process"/>
    <property type="evidence" value="ECO:0007669"/>
    <property type="project" value="TreeGrafter"/>
</dbReference>
<dbReference type="InterPro" id="IPR012000">
    <property type="entry name" value="Thiamin_PyroP_enz_cen_dom"/>
</dbReference>
<dbReference type="GO" id="GO:0030976">
    <property type="term" value="F:thiamine pyrophosphate binding"/>
    <property type="evidence" value="ECO:0007669"/>
    <property type="project" value="InterPro"/>
</dbReference>
<dbReference type="GO" id="GO:0019310">
    <property type="term" value="P:inositol catabolic process"/>
    <property type="evidence" value="ECO:0007669"/>
    <property type="project" value="InterPro"/>
</dbReference>
<dbReference type="NCBIfam" id="TIGR04377">
    <property type="entry name" value="myo_inos_iolD"/>
    <property type="match status" value="1"/>
</dbReference>
<reference evidence="8" key="1">
    <citation type="submission" date="2017-04" db="EMBL/GenBank/DDBJ databases">
        <title>Function of individual gut microbiota members based on whole genome sequencing of pure cultures obtained from chicken caecum.</title>
        <authorList>
            <person name="Medvecky M."/>
            <person name="Cejkova D."/>
            <person name="Polansky O."/>
            <person name="Karasova D."/>
            <person name="Kubasova T."/>
            <person name="Cizek A."/>
            <person name="Rychlik I."/>
        </authorList>
    </citation>
    <scope>NUCLEOTIDE SEQUENCE [LARGE SCALE GENOMIC DNA]</scope>
    <source>
        <strain evidence="8">An180</strain>
    </source>
</reference>
<name>A0A1Y4L8T7_9FIRM</name>
<dbReference type="AlphaFoldDB" id="A0A1Y4L8T7"/>
<sequence>MSKTRMTVGQAIVKFLNQQYIEMDGKVEPFVDGIFTIFGHGMVVGLGQALEEDPGHLRVYQGRNEQGMAHAAISYAKQHNRRKIIACSSSIGVGAANMVTAALTATINNIPLLLFPSDSFATRQPDPVLQQLEVPTDLSVTASDCFKPVAKYWDRVTRPEQLMSAMINAFRVLTDTANCGTAVISMPQDVQGESFDFPDYFFQKRVHHIARRVADDYEIQQAVELIRASKKPMFISGGGVRYSEAGQTVMEFCKAFNIPVSQTQAGHSALPDSFELSVGGIGVTGGLAANALCKDCDLVIGVGTRFNDFVTGSKWVLFRNPDIKVLAINTSEFHAEKLDATRCVGDAKVTLEAIMAKLKEANYKTAYTDEIAKIRKVWEEERLRVLGVQYHGEGFGEGKFVPCVPSWTEKIMNDFINDIGGTITESNAVGILREEIDDDAIVVAAAGSLPADLERLWVTDAKDSYNMEYGASCMGYEIAGALGSKLAEPDKEVYALVGDGSFMMLNSEIPTAIQENAKITVVVFDNAAFGCINNLQMGNGIGSLATEMRHRNEQTGKLDGTYCYTDFGKVGEGYGMKAFYAKTPDEFRAAVRAAKQETCSCIIDAKVLPKTMAEGYESWWHIGVASTSKSPAVQQARGRIDEHLKQARMY</sequence>
<dbReference type="SUPFAM" id="SSF52467">
    <property type="entry name" value="DHS-like NAD/FAD-binding domain"/>
    <property type="match status" value="1"/>
</dbReference>